<dbReference type="AlphaFoldDB" id="X1DYK8"/>
<reference evidence="1" key="1">
    <citation type="journal article" date="2014" name="Front. Microbiol.">
        <title>High frequency of phylogenetically diverse reductive dehalogenase-homologous genes in deep subseafloor sedimentary metagenomes.</title>
        <authorList>
            <person name="Kawai M."/>
            <person name="Futagami T."/>
            <person name="Toyoda A."/>
            <person name="Takaki Y."/>
            <person name="Nishi S."/>
            <person name="Hori S."/>
            <person name="Arai W."/>
            <person name="Tsubouchi T."/>
            <person name="Morono Y."/>
            <person name="Uchiyama I."/>
            <person name="Ito T."/>
            <person name="Fujiyama A."/>
            <person name="Inagaki F."/>
            <person name="Takami H."/>
        </authorList>
    </citation>
    <scope>NUCLEOTIDE SEQUENCE</scope>
    <source>
        <strain evidence="1">Expedition CK06-06</strain>
    </source>
</reference>
<comment type="caution">
    <text evidence="1">The sequence shown here is derived from an EMBL/GenBank/DDBJ whole genome shotgun (WGS) entry which is preliminary data.</text>
</comment>
<dbReference type="EMBL" id="BART01032348">
    <property type="protein sequence ID" value="GAH09989.1"/>
    <property type="molecule type" value="Genomic_DNA"/>
</dbReference>
<proteinExistence type="predicted"/>
<gene>
    <name evidence="1" type="ORF">S01H4_55932</name>
</gene>
<feature type="non-terminal residue" evidence="1">
    <location>
        <position position="141"/>
    </location>
</feature>
<evidence type="ECO:0000313" key="1">
    <source>
        <dbReference type="EMBL" id="GAH09989.1"/>
    </source>
</evidence>
<sequence length="141" mass="15973">MIKGDYDKLQDLAKNNVCAEHKTPLVVAWYGAEKCWTLRCAEGTSYFPNHLLPDASPRELTEVPGHYPDTLTRQLSLTQEYKAGTELPSFIEANIINERRKRAMSQDKELIPRHFEGVPNKDLATGELLVPEQVTALMNYA</sequence>
<accession>X1DYK8</accession>
<name>X1DYK8_9ZZZZ</name>
<organism evidence="1">
    <name type="scientific">marine sediment metagenome</name>
    <dbReference type="NCBI Taxonomy" id="412755"/>
    <lineage>
        <taxon>unclassified sequences</taxon>
        <taxon>metagenomes</taxon>
        <taxon>ecological metagenomes</taxon>
    </lineage>
</organism>
<protein>
    <submittedName>
        <fullName evidence="1">Uncharacterized protein</fullName>
    </submittedName>
</protein>